<feature type="chain" id="PRO_5042489718" description="Lipoprotein" evidence="1">
    <location>
        <begin position="18"/>
        <end position="252"/>
    </location>
</feature>
<proteinExistence type="predicted"/>
<dbReference type="RefSeq" id="WP_143700792.1">
    <property type="nucleotide sequence ID" value="NZ_CP040604.1"/>
</dbReference>
<evidence type="ECO:0008006" key="4">
    <source>
        <dbReference type="Google" id="ProtNLM"/>
    </source>
</evidence>
<evidence type="ECO:0000313" key="2">
    <source>
        <dbReference type="EMBL" id="UXW00350.1"/>
    </source>
</evidence>
<sequence>MKFFAYACFFALLPGCAATEDAKAQVGKEADRSRSAPDIINFAPTQTASPSVVDFVKANYGERNSKGQFISDNGIATICAYRVSSADHKSYFAICSTDPQAGIQIDLYITDESADDIVASETGISSHINDVSILEIGAHNLGFSVLDTTINQATKIGKTSLYTARGEKIRIAASFVSLLDNTSTAECKNDPKSCINLRRKLVGATNPAQKNSPLIIVSGKNSAAIEENKKYILPFDEAKKIYVVPSELKRSL</sequence>
<organism evidence="2 3">
    <name type="scientific">Xanthomonas oryzae pv. oryzae</name>
    <dbReference type="NCBI Taxonomy" id="64187"/>
    <lineage>
        <taxon>Bacteria</taxon>
        <taxon>Pseudomonadati</taxon>
        <taxon>Pseudomonadota</taxon>
        <taxon>Gammaproteobacteria</taxon>
        <taxon>Lysobacterales</taxon>
        <taxon>Lysobacteraceae</taxon>
        <taxon>Xanthomonas</taxon>
    </lineage>
</organism>
<dbReference type="EMBL" id="CP047493">
    <property type="protein sequence ID" value="UXW00350.1"/>
    <property type="molecule type" value="Genomic_DNA"/>
</dbReference>
<reference evidence="2" key="2">
    <citation type="submission" date="2020-01" db="EMBL/GenBank/DDBJ databases">
        <title>Complete genome investigation of Xanthomonas oryzae strains.</title>
        <authorList>
            <person name="Kaur A."/>
            <person name="Bansal K."/>
            <person name="Patil P.B."/>
        </authorList>
    </citation>
    <scope>NUCLEOTIDE SEQUENCE</scope>
    <source>
        <strain evidence="2">IXO792</strain>
    </source>
</reference>
<evidence type="ECO:0000256" key="1">
    <source>
        <dbReference type="SAM" id="SignalP"/>
    </source>
</evidence>
<gene>
    <name evidence="2" type="ORF">IXO792_03180</name>
</gene>
<dbReference type="Proteomes" id="UP000187097">
    <property type="component" value="Chromosome"/>
</dbReference>
<keyword evidence="1" id="KW-0732">Signal</keyword>
<evidence type="ECO:0000313" key="3">
    <source>
        <dbReference type="Proteomes" id="UP000187097"/>
    </source>
</evidence>
<reference evidence="2" key="1">
    <citation type="submission" date="2015-01" db="EMBL/GenBank/DDBJ databases">
        <authorList>
            <person name="Midha S."/>
            <person name="Anil M.G."/>
            <person name="Mishra D."/>
            <person name="Brahma K."/>
            <person name="Laha G.S."/>
            <person name="Sundaram R.M."/>
            <person name="Sonti R.V."/>
            <person name="Patil P.B."/>
        </authorList>
    </citation>
    <scope>NUCLEOTIDE SEQUENCE</scope>
    <source>
        <strain evidence="2">IXO792</strain>
    </source>
</reference>
<name>A0AAJ5MA60_XANOO</name>
<feature type="signal peptide" evidence="1">
    <location>
        <begin position="1"/>
        <end position="17"/>
    </location>
</feature>
<dbReference type="AlphaFoldDB" id="A0AAJ5MA60"/>
<accession>A0AAJ5MA60</accession>
<protein>
    <recommendedName>
        <fullName evidence="4">Lipoprotein</fullName>
    </recommendedName>
</protein>